<evidence type="ECO:0000313" key="2">
    <source>
        <dbReference type="Proteomes" id="UP000242381"/>
    </source>
</evidence>
<sequence length="55" mass="6078">ILGIYKGTNYKSSETSVCDKDGGCLGEMYYTEKGQEGLTNRAMPGLPRFLIDWLG</sequence>
<proteinExistence type="predicted"/>
<dbReference type="Proteomes" id="UP000242381">
    <property type="component" value="Unassembled WGS sequence"/>
</dbReference>
<dbReference type="AlphaFoldDB" id="A0A1X0S666"/>
<feature type="non-terminal residue" evidence="1">
    <location>
        <position position="1"/>
    </location>
</feature>
<evidence type="ECO:0000313" key="1">
    <source>
        <dbReference type="EMBL" id="ORE19679.1"/>
    </source>
</evidence>
<gene>
    <name evidence="1" type="ORF">BCV71DRAFT_177240</name>
</gene>
<accession>A0A1X0S666</accession>
<dbReference type="EMBL" id="KV921306">
    <property type="protein sequence ID" value="ORE19679.1"/>
    <property type="molecule type" value="Genomic_DNA"/>
</dbReference>
<name>A0A1X0S666_RHIZD</name>
<organism evidence="1 2">
    <name type="scientific">Rhizopus microsporus</name>
    <dbReference type="NCBI Taxonomy" id="58291"/>
    <lineage>
        <taxon>Eukaryota</taxon>
        <taxon>Fungi</taxon>
        <taxon>Fungi incertae sedis</taxon>
        <taxon>Mucoromycota</taxon>
        <taxon>Mucoromycotina</taxon>
        <taxon>Mucoromycetes</taxon>
        <taxon>Mucorales</taxon>
        <taxon>Mucorineae</taxon>
        <taxon>Rhizopodaceae</taxon>
        <taxon>Rhizopus</taxon>
    </lineage>
</organism>
<reference evidence="1 2" key="1">
    <citation type="journal article" date="2016" name="Proc. Natl. Acad. Sci. U.S.A.">
        <title>Lipid metabolic changes in an early divergent fungus govern the establishment of a mutualistic symbiosis with endobacteria.</title>
        <authorList>
            <person name="Lastovetsky O.A."/>
            <person name="Gaspar M.L."/>
            <person name="Mondo S.J."/>
            <person name="LaButti K.M."/>
            <person name="Sandor L."/>
            <person name="Grigoriev I.V."/>
            <person name="Henry S.A."/>
            <person name="Pawlowska T.E."/>
        </authorList>
    </citation>
    <scope>NUCLEOTIDE SEQUENCE [LARGE SCALE GENOMIC DNA]</scope>
    <source>
        <strain evidence="1 2">ATCC 11559</strain>
    </source>
</reference>
<protein>
    <submittedName>
        <fullName evidence="1">Uncharacterized protein</fullName>
    </submittedName>
</protein>
<dbReference type="OMA" id="GEMYYTE"/>